<evidence type="ECO:0000313" key="3">
    <source>
        <dbReference type="Proteomes" id="UP000001058"/>
    </source>
</evidence>
<dbReference type="InParanoid" id="D8U2J2"/>
<dbReference type="AlphaFoldDB" id="D8U2J2"/>
<evidence type="ECO:0000313" key="2">
    <source>
        <dbReference type="EMBL" id="EFJ46147.1"/>
    </source>
</evidence>
<dbReference type="GeneID" id="9627707"/>
<name>D8U2J2_VOLCA</name>
<dbReference type="EMBL" id="GL378353">
    <property type="protein sequence ID" value="EFJ46147.1"/>
    <property type="molecule type" value="Genomic_DNA"/>
</dbReference>
<gene>
    <name evidence="2" type="ORF">VOLCADRAFT_93599</name>
</gene>
<accession>D8U2J2</accession>
<dbReference type="Proteomes" id="UP000001058">
    <property type="component" value="Unassembled WGS sequence"/>
</dbReference>
<keyword evidence="3" id="KW-1185">Reference proteome</keyword>
<dbReference type="RefSeq" id="XP_002952897.1">
    <property type="nucleotide sequence ID" value="XM_002952851.1"/>
</dbReference>
<feature type="compositionally biased region" description="Basic and acidic residues" evidence="1">
    <location>
        <begin position="103"/>
        <end position="128"/>
    </location>
</feature>
<sequence length="135" mass="15182">MLSQSATTKLPSFHFPQTPPISFLPRHPDYRAGDVSPGKLENPNLCREGINRRGEVSPHVSMAPLHSAGPQLESSFTRLWFVFPPIFPLWLWSWLPGFNHSRSFEPGRKRGTHPDAHTREAGRQREGKAGGLPHT</sequence>
<reference evidence="2 3" key="1">
    <citation type="journal article" date="2010" name="Science">
        <title>Genomic analysis of organismal complexity in the multicellular green alga Volvox carteri.</title>
        <authorList>
            <person name="Prochnik S.E."/>
            <person name="Umen J."/>
            <person name="Nedelcu A.M."/>
            <person name="Hallmann A."/>
            <person name="Miller S.M."/>
            <person name="Nishii I."/>
            <person name="Ferris P."/>
            <person name="Kuo A."/>
            <person name="Mitros T."/>
            <person name="Fritz-Laylin L.K."/>
            <person name="Hellsten U."/>
            <person name="Chapman J."/>
            <person name="Simakov O."/>
            <person name="Rensing S.A."/>
            <person name="Terry A."/>
            <person name="Pangilinan J."/>
            <person name="Kapitonov V."/>
            <person name="Jurka J."/>
            <person name="Salamov A."/>
            <person name="Shapiro H."/>
            <person name="Schmutz J."/>
            <person name="Grimwood J."/>
            <person name="Lindquist E."/>
            <person name="Lucas S."/>
            <person name="Grigoriev I.V."/>
            <person name="Schmitt R."/>
            <person name="Kirk D."/>
            <person name="Rokhsar D.S."/>
        </authorList>
    </citation>
    <scope>NUCLEOTIDE SEQUENCE [LARGE SCALE GENOMIC DNA]</scope>
    <source>
        <strain evidence="3">f. Nagariensis / Eve</strain>
    </source>
</reference>
<feature type="compositionally biased region" description="Polar residues" evidence="1">
    <location>
        <begin position="1"/>
        <end position="10"/>
    </location>
</feature>
<proteinExistence type="predicted"/>
<feature type="region of interest" description="Disordered" evidence="1">
    <location>
        <begin position="1"/>
        <end position="49"/>
    </location>
</feature>
<protein>
    <submittedName>
        <fullName evidence="2">Uncharacterized protein</fullName>
    </submittedName>
</protein>
<organism evidence="3">
    <name type="scientific">Volvox carteri f. nagariensis</name>
    <dbReference type="NCBI Taxonomy" id="3068"/>
    <lineage>
        <taxon>Eukaryota</taxon>
        <taxon>Viridiplantae</taxon>
        <taxon>Chlorophyta</taxon>
        <taxon>core chlorophytes</taxon>
        <taxon>Chlorophyceae</taxon>
        <taxon>CS clade</taxon>
        <taxon>Chlamydomonadales</taxon>
        <taxon>Volvocaceae</taxon>
        <taxon>Volvox</taxon>
    </lineage>
</organism>
<dbReference type="KEGG" id="vcn:VOLCADRAFT_93599"/>
<feature type="region of interest" description="Disordered" evidence="1">
    <location>
        <begin position="103"/>
        <end position="135"/>
    </location>
</feature>
<evidence type="ECO:0000256" key="1">
    <source>
        <dbReference type="SAM" id="MobiDB-lite"/>
    </source>
</evidence>